<organism evidence="7 8">
    <name type="scientific">Phaeobacter gallaeciensis</name>
    <dbReference type="NCBI Taxonomy" id="60890"/>
    <lineage>
        <taxon>Bacteria</taxon>
        <taxon>Pseudomonadati</taxon>
        <taxon>Pseudomonadota</taxon>
        <taxon>Alphaproteobacteria</taxon>
        <taxon>Rhodobacterales</taxon>
        <taxon>Roseobacteraceae</taxon>
        <taxon>Phaeobacter</taxon>
    </lineage>
</organism>
<comment type="caution">
    <text evidence="7">The sequence shown here is derived from an EMBL/GenBank/DDBJ whole genome shotgun (WGS) entry which is preliminary data.</text>
</comment>
<dbReference type="OrthoDB" id="9808189at2"/>
<dbReference type="InterPro" id="IPR001647">
    <property type="entry name" value="HTH_TetR"/>
</dbReference>
<evidence type="ECO:0000313" key="7">
    <source>
        <dbReference type="EMBL" id="RBW60470.1"/>
    </source>
</evidence>
<evidence type="ECO:0000256" key="5">
    <source>
        <dbReference type="PROSITE-ProRule" id="PRU00335"/>
    </source>
</evidence>
<dbReference type="SUPFAM" id="SSF48498">
    <property type="entry name" value="Tetracyclin repressor-like, C-terminal domain"/>
    <property type="match status" value="1"/>
</dbReference>
<dbReference type="InterPro" id="IPR039538">
    <property type="entry name" value="BetI_C"/>
</dbReference>
<evidence type="ECO:0000256" key="2">
    <source>
        <dbReference type="ARBA" id="ARBA00023015"/>
    </source>
</evidence>
<dbReference type="AlphaFoldDB" id="A0A366X959"/>
<keyword evidence="3 5" id="KW-0238">DNA-binding</keyword>
<accession>A0A366X959</accession>
<protein>
    <recommendedName>
        <fullName evidence="6">HTH tetR-type domain-containing protein</fullName>
    </recommendedName>
</protein>
<keyword evidence="1" id="KW-0678">Repressor</keyword>
<gene>
    <name evidence="7" type="ORF">DS909_03315</name>
</gene>
<feature type="DNA-binding region" description="H-T-H motif" evidence="5">
    <location>
        <begin position="34"/>
        <end position="53"/>
    </location>
</feature>
<dbReference type="PROSITE" id="PS01081">
    <property type="entry name" value="HTH_TETR_1"/>
    <property type="match status" value="1"/>
</dbReference>
<evidence type="ECO:0000256" key="3">
    <source>
        <dbReference type="ARBA" id="ARBA00023125"/>
    </source>
</evidence>
<evidence type="ECO:0000256" key="1">
    <source>
        <dbReference type="ARBA" id="ARBA00022491"/>
    </source>
</evidence>
<evidence type="ECO:0000259" key="6">
    <source>
        <dbReference type="PROSITE" id="PS50977"/>
    </source>
</evidence>
<proteinExistence type="predicted"/>
<dbReference type="Pfam" id="PF13977">
    <property type="entry name" value="TetR_C_6"/>
    <property type="match status" value="1"/>
</dbReference>
<feature type="domain" description="HTH tetR-type" evidence="6">
    <location>
        <begin position="11"/>
        <end position="71"/>
    </location>
</feature>
<dbReference type="Pfam" id="PF00440">
    <property type="entry name" value="TetR_N"/>
    <property type="match status" value="1"/>
</dbReference>
<dbReference type="PANTHER" id="PTHR30055:SF226">
    <property type="entry name" value="HTH-TYPE TRANSCRIPTIONAL REGULATOR PKSA"/>
    <property type="match status" value="1"/>
</dbReference>
<name>A0A366X959_9RHOB</name>
<dbReference type="GO" id="GO:0000976">
    <property type="term" value="F:transcription cis-regulatory region binding"/>
    <property type="evidence" value="ECO:0007669"/>
    <property type="project" value="TreeGrafter"/>
</dbReference>
<dbReference type="RefSeq" id="WP_113822023.1">
    <property type="nucleotide sequence ID" value="NZ_QOCE01000011.1"/>
</dbReference>
<dbReference type="EMBL" id="QOCE01000011">
    <property type="protein sequence ID" value="RBW60470.1"/>
    <property type="molecule type" value="Genomic_DNA"/>
</dbReference>
<keyword evidence="4" id="KW-0804">Transcription</keyword>
<dbReference type="InterPro" id="IPR009057">
    <property type="entry name" value="Homeodomain-like_sf"/>
</dbReference>
<dbReference type="Gene3D" id="1.10.357.10">
    <property type="entry name" value="Tetracycline Repressor, domain 2"/>
    <property type="match status" value="1"/>
</dbReference>
<evidence type="ECO:0000256" key="4">
    <source>
        <dbReference type="ARBA" id="ARBA00023163"/>
    </source>
</evidence>
<sequence>MARPKDPKNRNRRTTAILEAAATLFATKGLQDTTMQDICKAAGISPGGLYRYFSGKDAIIQALALHERDGVDDLTRMIETGSSLLETLDSLVADLVAYQTNPIISRLSIEFGIHAHNTREGFEELQASERNLAAAMVHAIQKDQAASRLPTDLCPDSVVYSLLALFDGMITQAAFAERAVPPALTETVRRMLHIYLAPPSKGPRND</sequence>
<dbReference type="PROSITE" id="PS50977">
    <property type="entry name" value="HTH_TETR_2"/>
    <property type="match status" value="1"/>
</dbReference>
<dbReference type="InterPro" id="IPR036271">
    <property type="entry name" value="Tet_transcr_reg_TetR-rel_C_sf"/>
</dbReference>
<reference evidence="7 8" key="1">
    <citation type="submission" date="2018-07" db="EMBL/GenBank/DDBJ databases">
        <title>Modular assembly of carbohydrate-degrading microbial communities in the ocean.</title>
        <authorList>
            <person name="Enke T.N."/>
            <person name="Datta M.S."/>
            <person name="Schwartzman J.A."/>
            <person name="Cermak N."/>
            <person name="Schmitz D.A."/>
            <person name="Barrere J."/>
            <person name="Cordero O.X."/>
        </authorList>
    </citation>
    <scope>NUCLEOTIDE SEQUENCE [LARGE SCALE GENOMIC DNA]</scope>
    <source>
        <strain evidence="7 8">C3M10</strain>
    </source>
</reference>
<dbReference type="SUPFAM" id="SSF46689">
    <property type="entry name" value="Homeodomain-like"/>
    <property type="match status" value="1"/>
</dbReference>
<dbReference type="InterPro" id="IPR023772">
    <property type="entry name" value="DNA-bd_HTH_TetR-type_CS"/>
</dbReference>
<dbReference type="PRINTS" id="PR00455">
    <property type="entry name" value="HTHTETR"/>
</dbReference>
<dbReference type="Proteomes" id="UP000252706">
    <property type="component" value="Unassembled WGS sequence"/>
</dbReference>
<dbReference type="InterPro" id="IPR050109">
    <property type="entry name" value="HTH-type_TetR-like_transc_reg"/>
</dbReference>
<dbReference type="PANTHER" id="PTHR30055">
    <property type="entry name" value="HTH-TYPE TRANSCRIPTIONAL REGULATOR RUTR"/>
    <property type="match status" value="1"/>
</dbReference>
<keyword evidence="2" id="KW-0805">Transcription regulation</keyword>
<dbReference type="GO" id="GO:0003700">
    <property type="term" value="F:DNA-binding transcription factor activity"/>
    <property type="evidence" value="ECO:0007669"/>
    <property type="project" value="TreeGrafter"/>
</dbReference>
<evidence type="ECO:0000313" key="8">
    <source>
        <dbReference type="Proteomes" id="UP000252706"/>
    </source>
</evidence>